<gene>
    <name evidence="2" type="ORF">ACFSB2_03580</name>
</gene>
<comment type="caution">
    <text evidence="2">The sequence shown here is derived from an EMBL/GenBank/DDBJ whole genome shotgun (WGS) entry which is preliminary data.</text>
</comment>
<evidence type="ECO:0000313" key="3">
    <source>
        <dbReference type="Proteomes" id="UP001597079"/>
    </source>
</evidence>
<dbReference type="Pfam" id="PF13157">
    <property type="entry name" value="Enas"/>
    <property type="match status" value="1"/>
</dbReference>
<organism evidence="2 3">
    <name type="scientific">Alicyclobacillus fodiniaquatilis</name>
    <dbReference type="NCBI Taxonomy" id="1661150"/>
    <lineage>
        <taxon>Bacteria</taxon>
        <taxon>Bacillati</taxon>
        <taxon>Bacillota</taxon>
        <taxon>Bacilli</taxon>
        <taxon>Bacillales</taxon>
        <taxon>Alicyclobacillaceae</taxon>
        <taxon>Alicyclobacillus</taxon>
    </lineage>
</organism>
<keyword evidence="3" id="KW-1185">Reference proteome</keyword>
<reference evidence="3" key="1">
    <citation type="journal article" date="2019" name="Int. J. Syst. Evol. Microbiol.">
        <title>The Global Catalogue of Microorganisms (GCM) 10K type strain sequencing project: providing services to taxonomists for standard genome sequencing and annotation.</title>
        <authorList>
            <consortium name="The Broad Institute Genomics Platform"/>
            <consortium name="The Broad Institute Genome Sequencing Center for Infectious Disease"/>
            <person name="Wu L."/>
            <person name="Ma J."/>
        </authorList>
    </citation>
    <scope>NUCLEOTIDE SEQUENCE [LARGE SCALE GENOMIC DNA]</scope>
    <source>
        <strain evidence="3">CGMCC 1.12286</strain>
    </source>
</reference>
<accession>A0ABW4JEB3</accession>
<protein>
    <submittedName>
        <fullName evidence="2">S-Ena type endospore appendage</fullName>
    </submittedName>
</protein>
<evidence type="ECO:0000259" key="1">
    <source>
        <dbReference type="Pfam" id="PF13157"/>
    </source>
</evidence>
<name>A0ABW4JEB3_9BACL</name>
<feature type="domain" description="Endospore appendages core" evidence="1">
    <location>
        <begin position="10"/>
        <end position="117"/>
    </location>
</feature>
<evidence type="ECO:0000313" key="2">
    <source>
        <dbReference type="EMBL" id="MFD1673790.1"/>
    </source>
</evidence>
<dbReference type="Proteomes" id="UP001597079">
    <property type="component" value="Unassembled WGS sequence"/>
</dbReference>
<dbReference type="EMBL" id="JBHUCX010000013">
    <property type="protein sequence ID" value="MFD1673790.1"/>
    <property type="molecule type" value="Genomic_DNA"/>
</dbReference>
<dbReference type="RefSeq" id="WP_377941331.1">
    <property type="nucleotide sequence ID" value="NZ_JBHUCX010000013.1"/>
</dbReference>
<proteinExistence type="predicted"/>
<sequence>MGCSQGGTACCGLRREIVQDCLEFKWLASGSTPQTIYHATEIVSASGTLQATSNTVGMTHVTVAFSIGSTAVTSFNLGNKESTAFTVVGFDTITLTGHAPSQAESATGTLCMTPRYELF</sequence>
<dbReference type="InterPro" id="IPR025055">
    <property type="entry name" value="Ena_core"/>
</dbReference>